<dbReference type="InterPro" id="IPR002915">
    <property type="entry name" value="DeoC/FbaB/LacD_aldolase"/>
</dbReference>
<dbReference type="NCBIfam" id="TIGR00126">
    <property type="entry name" value="deoC"/>
    <property type="match status" value="1"/>
</dbReference>
<dbReference type="EC" id="4.1.2.4" evidence="3"/>
<keyword evidence="12" id="KW-1185">Reference proteome</keyword>
<dbReference type="GO" id="GO:0016052">
    <property type="term" value="P:carbohydrate catabolic process"/>
    <property type="evidence" value="ECO:0007669"/>
    <property type="project" value="TreeGrafter"/>
</dbReference>
<reference evidence="10" key="1">
    <citation type="submission" date="2022-10" db="EMBL/GenBank/DDBJ databases">
        <authorList>
            <person name="Chen Y."/>
            <person name="Dougan E. K."/>
            <person name="Chan C."/>
            <person name="Rhodes N."/>
            <person name="Thang M."/>
        </authorList>
    </citation>
    <scope>NUCLEOTIDE SEQUENCE</scope>
</reference>
<dbReference type="EMBL" id="CAMXCT010002669">
    <property type="protein sequence ID" value="CAI3999720.1"/>
    <property type="molecule type" value="Genomic_DNA"/>
</dbReference>
<keyword evidence="5 9" id="KW-0704">Schiff base</keyword>
<evidence type="ECO:0000256" key="7">
    <source>
        <dbReference type="ARBA" id="ARBA00032755"/>
    </source>
</evidence>
<dbReference type="AlphaFoldDB" id="A0A9P1CXZ6"/>
<evidence type="ECO:0000313" key="11">
    <source>
        <dbReference type="EMBL" id="CAL4787032.1"/>
    </source>
</evidence>
<comment type="catalytic activity">
    <reaction evidence="8">
        <text>2-deoxy-D-ribose 5-phosphate = D-glyceraldehyde 3-phosphate + acetaldehyde</text>
        <dbReference type="Rhea" id="RHEA:12821"/>
        <dbReference type="ChEBI" id="CHEBI:15343"/>
        <dbReference type="ChEBI" id="CHEBI:59776"/>
        <dbReference type="ChEBI" id="CHEBI:62877"/>
        <dbReference type="EC" id="4.1.2.4"/>
    </reaction>
</comment>
<comment type="similarity">
    <text evidence="2">Belongs to the DeoC/FbaB aldolase family. DeoC type 2 subfamily.</text>
</comment>
<dbReference type="GO" id="GO:0005737">
    <property type="term" value="C:cytoplasm"/>
    <property type="evidence" value="ECO:0007669"/>
    <property type="project" value="InterPro"/>
</dbReference>
<gene>
    <name evidence="10" type="ORF">C1SCF055_LOCUS25896</name>
</gene>
<evidence type="ECO:0000313" key="10">
    <source>
        <dbReference type="EMBL" id="CAI3999720.1"/>
    </source>
</evidence>
<dbReference type="Gene3D" id="3.20.20.70">
    <property type="entry name" value="Aldolase class I"/>
    <property type="match status" value="1"/>
</dbReference>
<dbReference type="SUPFAM" id="SSF51569">
    <property type="entry name" value="Aldolase"/>
    <property type="match status" value="1"/>
</dbReference>
<evidence type="ECO:0000256" key="3">
    <source>
        <dbReference type="ARBA" id="ARBA00012515"/>
    </source>
</evidence>
<keyword evidence="4" id="KW-0456">Lyase</keyword>
<sequence>MKRKMVSLMDLTTLDKEGDTEDKVKQLVEKGSIANALQTEVAAVCVYPEFVPAAKKQIAALGCQMRVATVVNFPSGDGEVEQIKLDTKGALDAGADEIDLVICYKDYLQSAKSSRSCQLVHGVKEVIQQHGRGCLKVILETGELKSSDLIQKSAEDALQHGADFLKTSTGKTPAGASLEAARVMLQVIKAAGEAGSTKVCGLKISGGVRTFEDALGYIRLVEEVLPDSADFLRPETFRFGVSGLLANLLREDAKVESGSAY</sequence>
<proteinExistence type="inferred from homology"/>
<dbReference type="OrthoDB" id="445028at2759"/>
<name>A0A9P1CXZ6_9DINO</name>
<evidence type="ECO:0000256" key="9">
    <source>
        <dbReference type="PIRSR" id="PIRSR001357-50"/>
    </source>
</evidence>
<evidence type="ECO:0000256" key="8">
    <source>
        <dbReference type="ARBA" id="ARBA00048791"/>
    </source>
</evidence>
<dbReference type="GO" id="GO:0004139">
    <property type="term" value="F:deoxyribose-phosphate aldolase activity"/>
    <property type="evidence" value="ECO:0007669"/>
    <property type="project" value="UniProtKB-EC"/>
</dbReference>
<organism evidence="10">
    <name type="scientific">Cladocopium goreaui</name>
    <dbReference type="NCBI Taxonomy" id="2562237"/>
    <lineage>
        <taxon>Eukaryota</taxon>
        <taxon>Sar</taxon>
        <taxon>Alveolata</taxon>
        <taxon>Dinophyceae</taxon>
        <taxon>Suessiales</taxon>
        <taxon>Symbiodiniaceae</taxon>
        <taxon>Cladocopium</taxon>
    </lineage>
</organism>
<dbReference type="PANTHER" id="PTHR10889:SF3">
    <property type="entry name" value="DEOXYRIBOSE-PHOSPHATE ALDOLASE"/>
    <property type="match status" value="1"/>
</dbReference>
<accession>A0A9P1CXZ6</accession>
<dbReference type="PANTHER" id="PTHR10889">
    <property type="entry name" value="DEOXYRIBOSE-PHOSPHATE ALDOLASE"/>
    <property type="match status" value="1"/>
</dbReference>
<evidence type="ECO:0000313" key="12">
    <source>
        <dbReference type="Proteomes" id="UP001152797"/>
    </source>
</evidence>
<evidence type="ECO:0000256" key="1">
    <source>
        <dbReference type="ARBA" id="ARBA00004816"/>
    </source>
</evidence>
<feature type="active site" description="Proton donor/acceptor" evidence="9">
    <location>
        <position position="203"/>
    </location>
</feature>
<feature type="active site" description="Schiff-base intermediate with acetaldehyde" evidence="9">
    <location>
        <position position="166"/>
    </location>
</feature>
<evidence type="ECO:0000256" key="6">
    <source>
        <dbReference type="ARBA" id="ARBA00031814"/>
    </source>
</evidence>
<dbReference type="Pfam" id="PF01791">
    <property type="entry name" value="DeoC"/>
    <property type="match status" value="1"/>
</dbReference>
<comment type="caution">
    <text evidence="10">The sequence shown here is derived from an EMBL/GenBank/DDBJ whole genome shotgun (WGS) entry which is preliminary data.</text>
</comment>
<comment type="pathway">
    <text evidence="1">Carbohydrate degradation; 2-deoxy-D-ribose 1-phosphate degradation; D-glyceraldehyde 3-phosphate and acetaldehyde from 2-deoxy-alpha-D-ribose 1-phosphate: step 2/2.</text>
</comment>
<dbReference type="InterPro" id="IPR013785">
    <property type="entry name" value="Aldolase_TIM"/>
</dbReference>
<dbReference type="GO" id="GO:0009264">
    <property type="term" value="P:deoxyribonucleotide catabolic process"/>
    <property type="evidence" value="ECO:0007669"/>
    <property type="project" value="InterPro"/>
</dbReference>
<dbReference type="Proteomes" id="UP001152797">
    <property type="component" value="Unassembled WGS sequence"/>
</dbReference>
<evidence type="ECO:0000256" key="5">
    <source>
        <dbReference type="ARBA" id="ARBA00023270"/>
    </source>
</evidence>
<dbReference type="EMBL" id="CAMXCT030002669">
    <property type="protein sequence ID" value="CAL4787032.1"/>
    <property type="molecule type" value="Genomic_DNA"/>
</dbReference>
<protein>
    <recommendedName>
        <fullName evidence="3">deoxyribose-phosphate aldolase</fullName>
        <ecNumber evidence="3">4.1.2.4</ecNumber>
    </recommendedName>
    <alternativeName>
        <fullName evidence="7">2-deoxy-D-ribose 5-phosphate aldolase</fullName>
    </alternativeName>
    <alternativeName>
        <fullName evidence="6">Phosphodeoxyriboaldolase</fullName>
    </alternativeName>
</protein>
<evidence type="ECO:0000256" key="2">
    <source>
        <dbReference type="ARBA" id="ARBA00009473"/>
    </source>
</evidence>
<evidence type="ECO:0000256" key="4">
    <source>
        <dbReference type="ARBA" id="ARBA00023239"/>
    </source>
</evidence>
<dbReference type="SMART" id="SM01133">
    <property type="entry name" value="DeoC"/>
    <property type="match status" value="1"/>
</dbReference>
<dbReference type="EMBL" id="CAMXCT020002669">
    <property type="protein sequence ID" value="CAL1153095.1"/>
    <property type="molecule type" value="Genomic_DNA"/>
</dbReference>
<dbReference type="PIRSF" id="PIRSF001357">
    <property type="entry name" value="DeoC"/>
    <property type="match status" value="1"/>
</dbReference>
<reference evidence="11 12" key="2">
    <citation type="submission" date="2024-05" db="EMBL/GenBank/DDBJ databases">
        <authorList>
            <person name="Chen Y."/>
            <person name="Shah S."/>
            <person name="Dougan E. K."/>
            <person name="Thang M."/>
            <person name="Chan C."/>
        </authorList>
    </citation>
    <scope>NUCLEOTIDE SEQUENCE [LARGE SCALE GENOMIC DNA]</scope>
</reference>
<dbReference type="InterPro" id="IPR011343">
    <property type="entry name" value="DeoC"/>
</dbReference>